<dbReference type="InterPro" id="IPR016727">
    <property type="entry name" value="ATPase_V0-cplx_dsu"/>
</dbReference>
<comment type="caution">
    <text evidence="1">The sequence shown here is derived from an EMBL/GenBank/DDBJ whole genome shotgun (WGS) entry which is preliminary data.</text>
</comment>
<dbReference type="Pfam" id="PF01992">
    <property type="entry name" value="vATP-synt_AC39"/>
    <property type="match status" value="1"/>
</dbReference>
<proteinExistence type="predicted"/>
<dbReference type="SUPFAM" id="SSF103486">
    <property type="entry name" value="V-type ATP synthase subunit C"/>
    <property type="match status" value="1"/>
</dbReference>
<evidence type="ECO:0000313" key="2">
    <source>
        <dbReference type="Proteomes" id="UP001208570"/>
    </source>
</evidence>
<gene>
    <name evidence="1" type="ORF">LSH36_2215g00005</name>
</gene>
<name>A0AAD9MKU5_9ANNE</name>
<protein>
    <submittedName>
        <fullName evidence="1">Uncharacterized protein</fullName>
    </submittedName>
</protein>
<dbReference type="InterPro" id="IPR002843">
    <property type="entry name" value="ATPase_V0-cplx_csu/dsu"/>
</dbReference>
<evidence type="ECO:0000313" key="1">
    <source>
        <dbReference type="EMBL" id="KAK2138937.1"/>
    </source>
</evidence>
<dbReference type="Proteomes" id="UP001208570">
    <property type="component" value="Unassembled WGS sequence"/>
</dbReference>
<dbReference type="EMBL" id="JAODUP010002208">
    <property type="protein sequence ID" value="KAK2138937.1"/>
    <property type="molecule type" value="Genomic_DNA"/>
</dbReference>
<keyword evidence="2" id="KW-1185">Reference proteome</keyword>
<organism evidence="1 2">
    <name type="scientific">Paralvinella palmiformis</name>
    <dbReference type="NCBI Taxonomy" id="53620"/>
    <lineage>
        <taxon>Eukaryota</taxon>
        <taxon>Metazoa</taxon>
        <taxon>Spiralia</taxon>
        <taxon>Lophotrochozoa</taxon>
        <taxon>Annelida</taxon>
        <taxon>Polychaeta</taxon>
        <taxon>Sedentaria</taxon>
        <taxon>Canalipalpata</taxon>
        <taxon>Terebellida</taxon>
        <taxon>Terebelliformia</taxon>
        <taxon>Alvinellidae</taxon>
        <taxon>Paralvinella</taxon>
    </lineage>
</organism>
<dbReference type="GO" id="GO:0033179">
    <property type="term" value="C:proton-transporting V-type ATPase, V0 domain"/>
    <property type="evidence" value="ECO:0007669"/>
    <property type="project" value="InterPro"/>
</dbReference>
<dbReference type="AlphaFoldDB" id="A0AAD9MKU5"/>
<reference evidence="1" key="1">
    <citation type="journal article" date="2023" name="Mol. Biol. Evol.">
        <title>Third-Generation Sequencing Reveals the Adaptive Role of the Epigenome in Three Deep-Sea Polychaetes.</title>
        <authorList>
            <person name="Perez M."/>
            <person name="Aroh O."/>
            <person name="Sun Y."/>
            <person name="Lan Y."/>
            <person name="Juniper S.K."/>
            <person name="Young C.R."/>
            <person name="Angers B."/>
            <person name="Qian P.Y."/>
        </authorList>
    </citation>
    <scope>NUCLEOTIDE SEQUENCE</scope>
    <source>
        <strain evidence="1">P08H-3</strain>
    </source>
</reference>
<dbReference type="PANTHER" id="PTHR11028">
    <property type="entry name" value="VACUOLAR ATP SYNTHASE SUBUNIT AC39"/>
    <property type="match status" value="1"/>
</dbReference>
<sequence>MCEALAFEADRRAFVITINSFGTELTKDDRAKLYPRCGKLHPHGLARLALADDYDQVRAVAEHYAEYRVLFDECGTNQGEKTLEDKFFEYEVMLMKKAFMQQFHFGVFYAFIKLKEQECRNVIWIAECVSQRHRAKIDSYIPIF</sequence>
<accession>A0AAD9MKU5</accession>
<dbReference type="InterPro" id="IPR036079">
    <property type="entry name" value="ATPase_csu/dsu_sf"/>
</dbReference>
<dbReference type="GO" id="GO:0046961">
    <property type="term" value="F:proton-transporting ATPase activity, rotational mechanism"/>
    <property type="evidence" value="ECO:0007669"/>
    <property type="project" value="InterPro"/>
</dbReference>